<evidence type="ECO:0000313" key="8">
    <source>
        <dbReference type="EMBL" id="PMD24700.1"/>
    </source>
</evidence>
<dbReference type="Pfam" id="PF00410">
    <property type="entry name" value="Ribosomal_S8"/>
    <property type="match status" value="1"/>
</dbReference>
<dbReference type="GO" id="GO:0005840">
    <property type="term" value="C:ribosome"/>
    <property type="evidence" value="ECO:0007669"/>
    <property type="project" value="UniProtKB-KW"/>
</dbReference>
<keyword evidence="9" id="KW-1185">Reference proteome</keyword>
<evidence type="ECO:0000256" key="3">
    <source>
        <dbReference type="ARBA" id="ARBA00022980"/>
    </source>
</evidence>
<evidence type="ECO:0000256" key="2">
    <source>
        <dbReference type="ARBA" id="ARBA00006471"/>
    </source>
</evidence>
<comment type="similarity">
    <text evidence="2">Belongs to the universal ribosomal protein uS8 family.</text>
</comment>
<keyword evidence="3 8" id="KW-0689">Ribosomal protein</keyword>
<dbReference type="GO" id="GO:0005739">
    <property type="term" value="C:mitochondrion"/>
    <property type="evidence" value="ECO:0007669"/>
    <property type="project" value="UniProtKB-SubCell"/>
</dbReference>
<comment type="subcellular location">
    <subcellularLocation>
        <location evidence="1">Mitochondrion</location>
    </subcellularLocation>
</comment>
<dbReference type="PANTHER" id="PTHR11758">
    <property type="entry name" value="40S RIBOSOMAL PROTEIN S15A"/>
    <property type="match status" value="1"/>
</dbReference>
<accession>A0A2J6QEL8</accession>
<dbReference type="InterPro" id="IPR000630">
    <property type="entry name" value="Ribosomal_uS8"/>
</dbReference>
<dbReference type="EMBL" id="KZ613472">
    <property type="protein sequence ID" value="PMD24700.1"/>
    <property type="molecule type" value="Genomic_DNA"/>
</dbReference>
<keyword evidence="4" id="KW-0496">Mitochondrion</keyword>
<dbReference type="GO" id="GO:0003735">
    <property type="term" value="F:structural constituent of ribosome"/>
    <property type="evidence" value="ECO:0007669"/>
    <property type="project" value="InterPro"/>
</dbReference>
<dbReference type="Proteomes" id="UP000235672">
    <property type="component" value="Unassembled WGS sequence"/>
</dbReference>
<evidence type="ECO:0000256" key="1">
    <source>
        <dbReference type="ARBA" id="ARBA00004173"/>
    </source>
</evidence>
<dbReference type="InterPro" id="IPR035987">
    <property type="entry name" value="Ribosomal_uS8_sf"/>
</dbReference>
<protein>
    <recommendedName>
        <fullName evidence="7">Small ribosomal subunit protein uS8m</fullName>
    </recommendedName>
</protein>
<gene>
    <name evidence="8" type="ORF">NA56DRAFT_643211</name>
</gene>
<evidence type="ECO:0000256" key="7">
    <source>
        <dbReference type="ARBA" id="ARBA00071383"/>
    </source>
</evidence>
<dbReference type="AlphaFoldDB" id="A0A2J6QEL8"/>
<comment type="function">
    <text evidence="6">Component of the mitochondrial ribosome (mitoribosome), a dedicated translation machinery responsible for the synthesis of mitochondrial genome-encoded proteins, including at least some of the essential transmembrane subunits of the mitochondrial respiratory chain. The mitoribosomes are attached to the mitochondrial inner membrane and translation products are cotranslationally integrated into the membrane.</text>
</comment>
<dbReference type="STRING" id="1745343.A0A2J6QEL8"/>
<dbReference type="Gene3D" id="3.30.1370.30">
    <property type="match status" value="1"/>
</dbReference>
<evidence type="ECO:0000256" key="5">
    <source>
        <dbReference type="ARBA" id="ARBA00023274"/>
    </source>
</evidence>
<evidence type="ECO:0000313" key="9">
    <source>
        <dbReference type="Proteomes" id="UP000235672"/>
    </source>
</evidence>
<name>A0A2J6QEL8_9HELO</name>
<dbReference type="GO" id="GO:1990904">
    <property type="term" value="C:ribonucleoprotein complex"/>
    <property type="evidence" value="ECO:0007669"/>
    <property type="project" value="UniProtKB-KW"/>
</dbReference>
<evidence type="ECO:0000256" key="4">
    <source>
        <dbReference type="ARBA" id="ARBA00023128"/>
    </source>
</evidence>
<keyword evidence="5" id="KW-0687">Ribonucleoprotein</keyword>
<reference evidence="8 9" key="1">
    <citation type="submission" date="2016-05" db="EMBL/GenBank/DDBJ databases">
        <title>A degradative enzymes factory behind the ericoid mycorrhizal symbiosis.</title>
        <authorList>
            <consortium name="DOE Joint Genome Institute"/>
            <person name="Martino E."/>
            <person name="Morin E."/>
            <person name="Grelet G."/>
            <person name="Kuo A."/>
            <person name="Kohler A."/>
            <person name="Daghino S."/>
            <person name="Barry K."/>
            <person name="Choi C."/>
            <person name="Cichocki N."/>
            <person name="Clum A."/>
            <person name="Copeland A."/>
            <person name="Hainaut M."/>
            <person name="Haridas S."/>
            <person name="Labutti K."/>
            <person name="Lindquist E."/>
            <person name="Lipzen A."/>
            <person name="Khouja H.-R."/>
            <person name="Murat C."/>
            <person name="Ohm R."/>
            <person name="Olson A."/>
            <person name="Spatafora J."/>
            <person name="Veneault-Fourrey C."/>
            <person name="Henrissat B."/>
            <person name="Grigoriev I."/>
            <person name="Martin F."/>
            <person name="Perotto S."/>
        </authorList>
    </citation>
    <scope>NUCLEOTIDE SEQUENCE [LARGE SCALE GENOMIC DNA]</scope>
    <source>
        <strain evidence="8 9">UAMH 7357</strain>
    </source>
</reference>
<sequence length="162" mass="17758">MSLVHLSHVCSHLSNASKARLGLTSVPSTNMILTLSLALQQAGFLSSVTRGGLTPPPLDDLSSYVPEPVTQENISTRRLWLGMKYWNNEPVLSKMSMVSKPTKRVWMDVEGLGKLIRGRDAGFVAGLRKPGECLFVSTDRGIMESRECVERKVGGMLLCRAV</sequence>
<dbReference type="Gene3D" id="3.30.1490.10">
    <property type="match status" value="1"/>
</dbReference>
<evidence type="ECO:0000256" key="6">
    <source>
        <dbReference type="ARBA" id="ARBA00037226"/>
    </source>
</evidence>
<dbReference type="SUPFAM" id="SSF56047">
    <property type="entry name" value="Ribosomal protein S8"/>
    <property type="match status" value="1"/>
</dbReference>
<dbReference type="GO" id="GO:0006412">
    <property type="term" value="P:translation"/>
    <property type="evidence" value="ECO:0007669"/>
    <property type="project" value="InterPro"/>
</dbReference>
<organism evidence="8 9">
    <name type="scientific">Hyaloscypha hepaticicola</name>
    <dbReference type="NCBI Taxonomy" id="2082293"/>
    <lineage>
        <taxon>Eukaryota</taxon>
        <taxon>Fungi</taxon>
        <taxon>Dikarya</taxon>
        <taxon>Ascomycota</taxon>
        <taxon>Pezizomycotina</taxon>
        <taxon>Leotiomycetes</taxon>
        <taxon>Helotiales</taxon>
        <taxon>Hyaloscyphaceae</taxon>
        <taxon>Hyaloscypha</taxon>
    </lineage>
</organism>
<dbReference type="FunFam" id="3.30.1370.30:FF:000006">
    <property type="entry name" value="40S ribosomal protein S8"/>
    <property type="match status" value="1"/>
</dbReference>
<dbReference type="OrthoDB" id="409928at2759"/>
<proteinExistence type="inferred from homology"/>
<dbReference type="FunFam" id="3.30.1490.10:FF:000005">
    <property type="entry name" value="Mitochondrial 40S ribosomal protein S8"/>
    <property type="match status" value="1"/>
</dbReference>